<dbReference type="Gene3D" id="3.40.1190.20">
    <property type="match status" value="1"/>
</dbReference>
<comment type="activity regulation">
    <text evidence="9">Activated by a monovalent cation that binds near, but not in, the active site. The most likely occupant of the site in vivo is potassium. Ion binding induces a conformational change that may alter substrate affinity.</text>
</comment>
<dbReference type="OrthoDB" id="9775849at2"/>
<comment type="pathway">
    <text evidence="9">Carbohydrate metabolism; D-ribose degradation; D-ribose 5-phosphate from beta-D-ribopyranose: step 2/2.</text>
</comment>
<dbReference type="InterPro" id="IPR011877">
    <property type="entry name" value="Ribokinase"/>
</dbReference>
<feature type="binding site" evidence="9">
    <location>
        <position position="237"/>
    </location>
    <ligand>
        <name>K(+)</name>
        <dbReference type="ChEBI" id="CHEBI:29103"/>
    </ligand>
</feature>
<organism evidence="11 12">
    <name type="scientific">Antrihabitans cavernicola</name>
    <dbReference type="NCBI Taxonomy" id="2495913"/>
    <lineage>
        <taxon>Bacteria</taxon>
        <taxon>Bacillati</taxon>
        <taxon>Actinomycetota</taxon>
        <taxon>Actinomycetes</taxon>
        <taxon>Mycobacteriales</taxon>
        <taxon>Nocardiaceae</taxon>
        <taxon>Antrihabitans</taxon>
    </lineage>
</organism>
<name>A0A5A7S9U0_9NOCA</name>
<dbReference type="InterPro" id="IPR011611">
    <property type="entry name" value="PfkB_dom"/>
</dbReference>
<dbReference type="PRINTS" id="PR00990">
    <property type="entry name" value="RIBOKINASE"/>
</dbReference>
<keyword evidence="6 9" id="KW-0460">Magnesium</keyword>
<feature type="binding site" evidence="9">
    <location>
        <begin position="18"/>
        <end position="20"/>
    </location>
    <ligand>
        <name>substrate</name>
    </ligand>
</feature>
<feature type="active site" description="Proton acceptor" evidence="9">
    <location>
        <position position="243"/>
    </location>
</feature>
<reference evidence="11 12" key="1">
    <citation type="submission" date="2019-07" db="EMBL/GenBank/DDBJ databases">
        <title>Rhodococcus cavernicolus sp. nov., isolated from a cave.</title>
        <authorList>
            <person name="Lee S.D."/>
        </authorList>
    </citation>
    <scope>NUCLEOTIDE SEQUENCE [LARGE SCALE GENOMIC DNA]</scope>
    <source>
        <strain evidence="11 12">C1-24</strain>
    </source>
</reference>
<evidence type="ECO:0000256" key="8">
    <source>
        <dbReference type="ARBA" id="ARBA00023277"/>
    </source>
</evidence>
<dbReference type="GO" id="GO:0005524">
    <property type="term" value="F:ATP binding"/>
    <property type="evidence" value="ECO:0007669"/>
    <property type="project" value="UniProtKB-UniRule"/>
</dbReference>
<evidence type="ECO:0000256" key="9">
    <source>
        <dbReference type="HAMAP-Rule" id="MF_01987"/>
    </source>
</evidence>
<comment type="caution">
    <text evidence="9">Lacks conserved residue(s) required for the propagation of feature annotation.</text>
</comment>
<protein>
    <recommendedName>
        <fullName evidence="9">Ribokinase</fullName>
        <shortName evidence="9">RK</shortName>
        <ecNumber evidence="9">2.7.1.15</ecNumber>
    </recommendedName>
</protein>
<dbReference type="Proteomes" id="UP000322244">
    <property type="component" value="Unassembled WGS sequence"/>
</dbReference>
<feature type="binding site" evidence="9">
    <location>
        <position position="239"/>
    </location>
    <ligand>
        <name>K(+)</name>
        <dbReference type="ChEBI" id="CHEBI:29103"/>
    </ligand>
</feature>
<evidence type="ECO:0000313" key="12">
    <source>
        <dbReference type="Proteomes" id="UP000322244"/>
    </source>
</evidence>
<feature type="binding site" evidence="9">
    <location>
        <begin position="242"/>
        <end position="243"/>
    </location>
    <ligand>
        <name>ATP</name>
        <dbReference type="ChEBI" id="CHEBI:30616"/>
    </ligand>
</feature>
<comment type="subunit">
    <text evidence="9">Homodimer.</text>
</comment>
<feature type="binding site" evidence="9">
    <location>
        <position position="280"/>
    </location>
    <ligand>
        <name>K(+)</name>
        <dbReference type="ChEBI" id="CHEBI:29103"/>
    </ligand>
</feature>
<dbReference type="RefSeq" id="WP_149430207.1">
    <property type="nucleotide sequence ID" value="NZ_VLNY01000004.1"/>
</dbReference>
<feature type="binding site" evidence="9">
    <location>
        <begin position="46"/>
        <end position="50"/>
    </location>
    <ligand>
        <name>substrate</name>
    </ligand>
</feature>
<evidence type="ECO:0000259" key="10">
    <source>
        <dbReference type="Pfam" id="PF00294"/>
    </source>
</evidence>
<comment type="catalytic activity">
    <reaction evidence="9">
        <text>D-ribose + ATP = D-ribose 5-phosphate + ADP + H(+)</text>
        <dbReference type="Rhea" id="RHEA:13697"/>
        <dbReference type="ChEBI" id="CHEBI:15378"/>
        <dbReference type="ChEBI" id="CHEBI:30616"/>
        <dbReference type="ChEBI" id="CHEBI:47013"/>
        <dbReference type="ChEBI" id="CHEBI:78346"/>
        <dbReference type="ChEBI" id="CHEBI:456216"/>
        <dbReference type="EC" id="2.7.1.15"/>
    </reaction>
</comment>
<sequence length="297" mass="29616">MSATKGAKPRITVLGSANMDLVTRTERLPAPGETLLGRSFTAAPGGKGSNKAIAAARAGGDVEFVGAVGDDTFALDLREILVLNDVGTSLLREVEGPSGVAAIGVDDSGENCIVVVGGANSTITELTDAELAAVADADILLLDLELPLAAILAGAQHAHANDTTVILNPSPVQELPDELLAAVDILVLNKAEAELLGAHVLAAVPHVVITLGVDGATYRGPGGAAESVPALPVDVVDTTGAGDAFAGVLAVAWQRGPAEALRWACAAGGLASTVAGASPSLPQRADIARALAETIAS</sequence>
<evidence type="ECO:0000256" key="6">
    <source>
        <dbReference type="ARBA" id="ARBA00022842"/>
    </source>
</evidence>
<dbReference type="Pfam" id="PF00294">
    <property type="entry name" value="PfkB"/>
    <property type="match status" value="1"/>
</dbReference>
<evidence type="ECO:0000256" key="3">
    <source>
        <dbReference type="ARBA" id="ARBA00022741"/>
    </source>
</evidence>
<keyword evidence="5 9" id="KW-0067">ATP-binding</keyword>
<dbReference type="PANTHER" id="PTHR10584:SF166">
    <property type="entry name" value="RIBOKINASE"/>
    <property type="match status" value="1"/>
</dbReference>
<dbReference type="UniPathway" id="UPA00916">
    <property type="reaction ID" value="UER00889"/>
</dbReference>
<gene>
    <name evidence="9" type="primary">rbsK</name>
    <name evidence="11" type="ORF">FOY51_10600</name>
</gene>
<feature type="binding site" evidence="9">
    <location>
        <begin position="210"/>
        <end position="215"/>
    </location>
    <ligand>
        <name>ATP</name>
        <dbReference type="ChEBI" id="CHEBI:30616"/>
    </ligand>
</feature>
<comment type="similarity">
    <text evidence="9">Belongs to the carbohydrate kinase PfkB family. Ribokinase subfamily.</text>
</comment>
<dbReference type="EMBL" id="VLNY01000004">
    <property type="protein sequence ID" value="KAA0022948.1"/>
    <property type="molecule type" value="Genomic_DNA"/>
</dbReference>
<dbReference type="AlphaFoldDB" id="A0A5A7S9U0"/>
<keyword evidence="1 9" id="KW-0808">Transferase</keyword>
<keyword evidence="7 9" id="KW-0630">Potassium</keyword>
<dbReference type="GO" id="GO:0004747">
    <property type="term" value="F:ribokinase activity"/>
    <property type="evidence" value="ECO:0007669"/>
    <property type="project" value="UniProtKB-UniRule"/>
</dbReference>
<feature type="domain" description="Carbohydrate kinase PfkB" evidence="10">
    <location>
        <begin position="10"/>
        <end position="283"/>
    </location>
</feature>
<feature type="binding site" evidence="9">
    <location>
        <position position="276"/>
    </location>
    <ligand>
        <name>K(+)</name>
        <dbReference type="ChEBI" id="CHEBI:29103"/>
    </ligand>
</feature>
<dbReference type="GO" id="GO:0019303">
    <property type="term" value="P:D-ribose catabolic process"/>
    <property type="evidence" value="ECO:0007669"/>
    <property type="project" value="UniProtKB-UniRule"/>
</dbReference>
<dbReference type="InterPro" id="IPR002139">
    <property type="entry name" value="Ribo/fructo_kinase"/>
</dbReference>
<accession>A0A5A7S9U0</accession>
<keyword evidence="3 9" id="KW-0547">Nucleotide-binding</keyword>
<evidence type="ECO:0000256" key="2">
    <source>
        <dbReference type="ARBA" id="ARBA00022723"/>
    </source>
</evidence>
<dbReference type="GO" id="GO:0005829">
    <property type="term" value="C:cytosol"/>
    <property type="evidence" value="ECO:0007669"/>
    <property type="project" value="TreeGrafter"/>
</dbReference>
<feature type="binding site" evidence="9">
    <location>
        <position position="271"/>
    </location>
    <ligand>
        <name>K(+)</name>
        <dbReference type="ChEBI" id="CHEBI:29103"/>
    </ligand>
</feature>
<evidence type="ECO:0000313" key="11">
    <source>
        <dbReference type="EMBL" id="KAA0022948.1"/>
    </source>
</evidence>
<dbReference type="HAMAP" id="MF_01987">
    <property type="entry name" value="Ribokinase"/>
    <property type="match status" value="1"/>
</dbReference>
<comment type="subcellular location">
    <subcellularLocation>
        <location evidence="9">Cytoplasm</location>
    </subcellularLocation>
</comment>
<evidence type="ECO:0000256" key="1">
    <source>
        <dbReference type="ARBA" id="ARBA00022679"/>
    </source>
</evidence>
<feature type="binding site" evidence="9">
    <location>
        <position position="243"/>
    </location>
    <ligand>
        <name>substrate</name>
    </ligand>
</feature>
<proteinExistence type="inferred from homology"/>
<keyword evidence="9" id="KW-0963">Cytoplasm</keyword>
<evidence type="ECO:0000256" key="5">
    <source>
        <dbReference type="ARBA" id="ARBA00022840"/>
    </source>
</evidence>
<evidence type="ECO:0000256" key="7">
    <source>
        <dbReference type="ARBA" id="ARBA00022958"/>
    </source>
</evidence>
<feature type="binding site" evidence="9">
    <location>
        <position position="274"/>
    </location>
    <ligand>
        <name>K(+)</name>
        <dbReference type="ChEBI" id="CHEBI:29103"/>
    </ligand>
</feature>
<evidence type="ECO:0000256" key="4">
    <source>
        <dbReference type="ARBA" id="ARBA00022777"/>
    </source>
</evidence>
<keyword evidence="4 9" id="KW-0418">Kinase</keyword>
<dbReference type="InterPro" id="IPR029056">
    <property type="entry name" value="Ribokinase-like"/>
</dbReference>
<dbReference type="EC" id="2.7.1.15" evidence="9"/>
<keyword evidence="2 9" id="KW-0479">Metal-binding</keyword>
<comment type="cofactor">
    <cofactor evidence="9">
        <name>Mg(2+)</name>
        <dbReference type="ChEBI" id="CHEBI:18420"/>
    </cofactor>
    <text evidence="9">Requires a divalent cation, most likely magnesium in vivo, as an electrophilic catalyst to aid phosphoryl group transfer. It is the chelate of the metal and the nucleotide that is the actual substrate.</text>
</comment>
<dbReference type="CDD" id="cd01174">
    <property type="entry name" value="ribokinase"/>
    <property type="match status" value="1"/>
</dbReference>
<dbReference type="GO" id="GO:0046872">
    <property type="term" value="F:metal ion binding"/>
    <property type="evidence" value="ECO:0007669"/>
    <property type="project" value="UniProtKB-KW"/>
</dbReference>
<comment type="function">
    <text evidence="9">Catalyzes the phosphorylation of ribose at O-5 in a reaction requiring ATP and magnesium. The resulting D-ribose-5-phosphate can then be used either for sythesis of nucleotides, histidine, and tryptophan, or as a component of the pentose phosphate pathway.</text>
</comment>
<feature type="binding site" evidence="9">
    <location>
        <position position="189"/>
    </location>
    <ligand>
        <name>ATP</name>
        <dbReference type="ChEBI" id="CHEBI:30616"/>
    </ligand>
</feature>
<keyword evidence="8 9" id="KW-0119">Carbohydrate metabolism</keyword>
<feature type="binding site" evidence="9">
    <location>
        <position position="145"/>
    </location>
    <ligand>
        <name>substrate</name>
    </ligand>
</feature>
<comment type="caution">
    <text evidence="11">The sequence shown here is derived from an EMBL/GenBank/DDBJ whole genome shotgun (WGS) entry which is preliminary data.</text>
</comment>
<dbReference type="SUPFAM" id="SSF53613">
    <property type="entry name" value="Ribokinase-like"/>
    <property type="match status" value="1"/>
</dbReference>
<keyword evidence="12" id="KW-1185">Reference proteome</keyword>
<dbReference type="PANTHER" id="PTHR10584">
    <property type="entry name" value="SUGAR KINASE"/>
    <property type="match status" value="1"/>
</dbReference>